<dbReference type="GeneID" id="73341091"/>
<feature type="chain" id="PRO_5040401351" description="Secreted protein" evidence="1">
    <location>
        <begin position="33"/>
        <end position="103"/>
    </location>
</feature>
<protein>
    <recommendedName>
        <fullName evidence="4">Secreted protein</fullName>
    </recommendedName>
</protein>
<proteinExistence type="predicted"/>
<name>A0A9Q8SQI8_9PEZI</name>
<accession>A0A9Q8SQI8</accession>
<sequence length="103" mass="11885">MAANYSVLLFLYRWAQSFFFFFFFFFFQVVLAHGGGEEKQCVSRIDTFYYVVDINKHIVSESVLTPYSLGRCLLTTFPQCFCLGGEKMAESNGEEGKYLLPQV</sequence>
<evidence type="ECO:0000313" key="3">
    <source>
        <dbReference type="Proteomes" id="UP000830671"/>
    </source>
</evidence>
<evidence type="ECO:0000256" key="1">
    <source>
        <dbReference type="SAM" id="SignalP"/>
    </source>
</evidence>
<reference evidence="2" key="1">
    <citation type="journal article" date="2021" name="Mol. Plant Microbe Interact.">
        <title>Complete Genome Sequence of the Plant-Pathogenic Fungus Colletotrichum lupini.</title>
        <authorList>
            <person name="Baroncelli R."/>
            <person name="Pensec F."/>
            <person name="Da Lio D."/>
            <person name="Boufleur T."/>
            <person name="Vicente I."/>
            <person name="Sarrocco S."/>
            <person name="Picot A."/>
            <person name="Baraldi E."/>
            <person name="Sukno S."/>
            <person name="Thon M."/>
            <person name="Le Floch G."/>
        </authorList>
    </citation>
    <scope>NUCLEOTIDE SEQUENCE</scope>
    <source>
        <strain evidence="2">IMI 504893</strain>
    </source>
</reference>
<gene>
    <name evidence="2" type="ORF">CLUP02_07084</name>
</gene>
<keyword evidence="1" id="KW-0732">Signal</keyword>
<keyword evidence="3" id="KW-1185">Reference proteome</keyword>
<evidence type="ECO:0008006" key="4">
    <source>
        <dbReference type="Google" id="ProtNLM"/>
    </source>
</evidence>
<evidence type="ECO:0000313" key="2">
    <source>
        <dbReference type="EMBL" id="UQC81598.1"/>
    </source>
</evidence>
<dbReference type="Proteomes" id="UP000830671">
    <property type="component" value="Chromosome 3"/>
</dbReference>
<dbReference type="EMBL" id="CP019475">
    <property type="protein sequence ID" value="UQC81598.1"/>
    <property type="molecule type" value="Genomic_DNA"/>
</dbReference>
<feature type="signal peptide" evidence="1">
    <location>
        <begin position="1"/>
        <end position="32"/>
    </location>
</feature>
<dbReference type="KEGG" id="clup:CLUP02_07084"/>
<dbReference type="AlphaFoldDB" id="A0A9Q8SQI8"/>
<organism evidence="2 3">
    <name type="scientific">Colletotrichum lupini</name>
    <dbReference type="NCBI Taxonomy" id="145971"/>
    <lineage>
        <taxon>Eukaryota</taxon>
        <taxon>Fungi</taxon>
        <taxon>Dikarya</taxon>
        <taxon>Ascomycota</taxon>
        <taxon>Pezizomycotina</taxon>
        <taxon>Sordariomycetes</taxon>
        <taxon>Hypocreomycetidae</taxon>
        <taxon>Glomerellales</taxon>
        <taxon>Glomerellaceae</taxon>
        <taxon>Colletotrichum</taxon>
        <taxon>Colletotrichum acutatum species complex</taxon>
    </lineage>
</organism>
<dbReference type="RefSeq" id="XP_049143224.1">
    <property type="nucleotide sequence ID" value="XM_049286081.1"/>
</dbReference>